<name>A0A4P9ZHC7_9ASCO</name>
<proteinExistence type="predicted"/>
<evidence type="ECO:0008006" key="3">
    <source>
        <dbReference type="Google" id="ProtNLM"/>
    </source>
</evidence>
<evidence type="ECO:0000313" key="1">
    <source>
        <dbReference type="EMBL" id="RKP31862.1"/>
    </source>
</evidence>
<evidence type="ECO:0000313" key="2">
    <source>
        <dbReference type="Proteomes" id="UP000268321"/>
    </source>
</evidence>
<dbReference type="EMBL" id="ML004436">
    <property type="protein sequence ID" value="RKP31862.1"/>
    <property type="molecule type" value="Genomic_DNA"/>
</dbReference>
<dbReference type="AlphaFoldDB" id="A0A4P9ZHC7"/>
<reference evidence="2" key="1">
    <citation type="journal article" date="2018" name="Nat. Microbiol.">
        <title>Leveraging single-cell genomics to expand the fungal tree of life.</title>
        <authorList>
            <person name="Ahrendt S.R."/>
            <person name="Quandt C.A."/>
            <person name="Ciobanu D."/>
            <person name="Clum A."/>
            <person name="Salamov A."/>
            <person name="Andreopoulos B."/>
            <person name="Cheng J.F."/>
            <person name="Woyke T."/>
            <person name="Pelin A."/>
            <person name="Henrissat B."/>
            <person name="Reynolds N.K."/>
            <person name="Benny G.L."/>
            <person name="Smith M.E."/>
            <person name="James T.Y."/>
            <person name="Grigoriev I.V."/>
        </authorList>
    </citation>
    <scope>NUCLEOTIDE SEQUENCE [LARGE SCALE GENOMIC DNA]</scope>
    <source>
        <strain evidence="2">Baker2002</strain>
    </source>
</reference>
<protein>
    <recommendedName>
        <fullName evidence="3">Rpr2-domain-containing protein</fullName>
    </recommendedName>
</protein>
<sequence>MDGELKDAEVVHLYNLAHFKPFSPILSQHAVRADTYALHHGLAYPSHFSHCPNCGTRSFCGLTSSYKIAYMKTKDANAKGPKKKQLRKRVLHVKCLCCGCIQKTDLLNKKDKKDTSPAPGLDTKRRKKKGDLLALLDKKKELERKVKPTLDLMGFMQ</sequence>
<keyword evidence="2" id="KW-1185">Reference proteome</keyword>
<organism evidence="1 2">
    <name type="scientific">Metschnikowia bicuspidata</name>
    <dbReference type="NCBI Taxonomy" id="27322"/>
    <lineage>
        <taxon>Eukaryota</taxon>
        <taxon>Fungi</taxon>
        <taxon>Dikarya</taxon>
        <taxon>Ascomycota</taxon>
        <taxon>Saccharomycotina</taxon>
        <taxon>Pichiomycetes</taxon>
        <taxon>Metschnikowiaceae</taxon>
        <taxon>Metschnikowia</taxon>
    </lineage>
</organism>
<gene>
    <name evidence="1" type="ORF">METBISCDRAFT_26171</name>
</gene>
<dbReference type="Proteomes" id="UP000268321">
    <property type="component" value="Unassembled WGS sequence"/>
</dbReference>
<accession>A0A4P9ZHC7</accession>